<feature type="region of interest" description="Disordered" evidence="1">
    <location>
        <begin position="1"/>
        <end position="25"/>
    </location>
</feature>
<dbReference type="AlphaFoldDB" id="A0A182FXL6"/>
<keyword evidence="3" id="KW-1185">Reference proteome</keyword>
<protein>
    <submittedName>
        <fullName evidence="2">Uncharacterized protein</fullName>
    </submittedName>
</protein>
<organism evidence="2 3">
    <name type="scientific">Anopheles albimanus</name>
    <name type="common">New world malaria mosquito</name>
    <dbReference type="NCBI Taxonomy" id="7167"/>
    <lineage>
        <taxon>Eukaryota</taxon>
        <taxon>Metazoa</taxon>
        <taxon>Ecdysozoa</taxon>
        <taxon>Arthropoda</taxon>
        <taxon>Hexapoda</taxon>
        <taxon>Insecta</taxon>
        <taxon>Pterygota</taxon>
        <taxon>Neoptera</taxon>
        <taxon>Endopterygota</taxon>
        <taxon>Diptera</taxon>
        <taxon>Nematocera</taxon>
        <taxon>Culicoidea</taxon>
        <taxon>Culicidae</taxon>
        <taxon>Anophelinae</taxon>
        <taxon>Anopheles</taxon>
    </lineage>
</organism>
<feature type="compositionally biased region" description="Polar residues" evidence="1">
    <location>
        <begin position="1"/>
        <end position="10"/>
    </location>
</feature>
<reference evidence="2 3" key="1">
    <citation type="journal article" date="2017" name="G3 (Bethesda)">
        <title>The Physical Genome Mapping of Anopheles albimanus Corrected Scaffold Misassemblies and Identified Interarm Rearrangements in Genus Anopheles.</title>
        <authorList>
            <person name="Artemov G.N."/>
            <person name="Peery A.N."/>
            <person name="Jiang X."/>
            <person name="Tu Z."/>
            <person name="Stegniy V.N."/>
            <person name="Sharakhova M.V."/>
            <person name="Sharakhov I.V."/>
        </authorList>
    </citation>
    <scope>NUCLEOTIDE SEQUENCE [LARGE SCALE GENOMIC DNA]</scope>
    <source>
        <strain evidence="2 3">ALBI9_A</strain>
    </source>
</reference>
<evidence type="ECO:0000313" key="2">
    <source>
        <dbReference type="EnsemblMetazoa" id="AALB014385-PA"/>
    </source>
</evidence>
<proteinExistence type="predicted"/>
<evidence type="ECO:0000256" key="1">
    <source>
        <dbReference type="SAM" id="MobiDB-lite"/>
    </source>
</evidence>
<dbReference type="Proteomes" id="UP000069272">
    <property type="component" value="Chromosome 3R"/>
</dbReference>
<reference evidence="2" key="2">
    <citation type="submission" date="2022-08" db="UniProtKB">
        <authorList>
            <consortium name="EnsemblMetazoa"/>
        </authorList>
    </citation>
    <scope>IDENTIFICATION</scope>
    <source>
        <strain evidence="2">STECLA/ALBI9_A</strain>
    </source>
</reference>
<evidence type="ECO:0000313" key="3">
    <source>
        <dbReference type="Proteomes" id="UP000069272"/>
    </source>
</evidence>
<accession>A0A182FXL6</accession>
<dbReference type="EnsemblMetazoa" id="AALB014385-RA">
    <property type="protein sequence ID" value="AALB014385-PA"/>
    <property type="gene ID" value="AALB014385"/>
</dbReference>
<dbReference type="VEuPathDB" id="VectorBase:AALB014385"/>
<sequence>MPPSNLSSPTIHIHRRSTRTSGERG</sequence>
<name>A0A182FXL6_ANOAL</name>